<name>A0A7N1A703_KALFE</name>
<reference evidence="5" key="1">
    <citation type="submission" date="2021-01" db="UniProtKB">
        <authorList>
            <consortium name="EnsemblPlants"/>
        </authorList>
    </citation>
    <scope>IDENTIFICATION</scope>
</reference>
<accession>A0A7N1A703</accession>
<protein>
    <recommendedName>
        <fullName evidence="4">Transcription factor CBF/NF-Y/archaeal histone domain-containing protein</fullName>
    </recommendedName>
</protein>
<dbReference type="GO" id="GO:0005634">
    <property type="term" value="C:nucleus"/>
    <property type="evidence" value="ECO:0007669"/>
    <property type="project" value="UniProtKB-SubCell"/>
</dbReference>
<dbReference type="InterPro" id="IPR050568">
    <property type="entry name" value="Transcr_DNA_Rep_Reg"/>
</dbReference>
<dbReference type="EnsemblPlants" id="Kaladp0098s0172.1.v1.1">
    <property type="protein sequence ID" value="Kaladp0098s0172.1.v1.1"/>
    <property type="gene ID" value="Kaladp0098s0172.v1.1"/>
</dbReference>
<dbReference type="SUPFAM" id="SSF47113">
    <property type="entry name" value="Histone-fold"/>
    <property type="match status" value="1"/>
</dbReference>
<feature type="compositionally biased region" description="Acidic residues" evidence="3">
    <location>
        <begin position="90"/>
        <end position="111"/>
    </location>
</feature>
<keyword evidence="6" id="KW-1185">Reference proteome</keyword>
<dbReference type="Proteomes" id="UP000594263">
    <property type="component" value="Unplaced"/>
</dbReference>
<keyword evidence="2" id="KW-0539">Nucleus</keyword>
<dbReference type="GO" id="GO:0046982">
    <property type="term" value="F:protein heterodimerization activity"/>
    <property type="evidence" value="ECO:0007669"/>
    <property type="project" value="InterPro"/>
</dbReference>
<evidence type="ECO:0000259" key="4">
    <source>
        <dbReference type="Pfam" id="PF00808"/>
    </source>
</evidence>
<evidence type="ECO:0000256" key="2">
    <source>
        <dbReference type="ARBA" id="ARBA00023242"/>
    </source>
</evidence>
<feature type="compositionally biased region" description="Low complexity" evidence="3">
    <location>
        <begin position="67"/>
        <end position="81"/>
    </location>
</feature>
<feature type="region of interest" description="Disordered" evidence="3">
    <location>
        <begin position="31"/>
        <end position="130"/>
    </location>
</feature>
<evidence type="ECO:0000313" key="5">
    <source>
        <dbReference type="EnsemblPlants" id="Kaladp0098s0172.1.v1.1"/>
    </source>
</evidence>
<dbReference type="PANTHER" id="PTHR10252">
    <property type="entry name" value="HISTONE-LIKE TRANSCRIPTION FACTOR CCAAT-RELATED"/>
    <property type="match status" value="1"/>
</dbReference>
<feature type="compositionally biased region" description="Basic residues" evidence="3">
    <location>
        <begin position="34"/>
        <end position="43"/>
    </location>
</feature>
<sequence length="238" mass="26202">MFFILINHAVEVQSSSTEKQSAIICHTCNLGGNRKMRNTRRTPLKGQNPTPTRKKKGHVSNGDTAEAEGATPAPPSSSDSLPEPPHSDSEGSDNESVAEEDEDDGGEEEKEVEVMKKKASGKHKRKVESEEAKCLFPMNRVRMIAKSEGGDDMRLSHEAIFLINKASEKFLGQLCEEAYRETVIESNNSVAYDHLSSSVAKKQRLCFLSDLIPVKITSEEALKERQLANTDSKSPTAN</sequence>
<dbReference type="Gramene" id="Kaladp0098s0172.1.v1.1">
    <property type="protein sequence ID" value="Kaladp0098s0172.1.v1.1"/>
    <property type="gene ID" value="Kaladp0098s0172.v1.1"/>
</dbReference>
<dbReference type="OMA" id="CNQKRYK"/>
<dbReference type="Gene3D" id="1.10.20.10">
    <property type="entry name" value="Histone, subunit A"/>
    <property type="match status" value="1"/>
</dbReference>
<dbReference type="InterPro" id="IPR009072">
    <property type="entry name" value="Histone-fold"/>
</dbReference>
<dbReference type="GO" id="GO:0006355">
    <property type="term" value="P:regulation of DNA-templated transcription"/>
    <property type="evidence" value="ECO:0007669"/>
    <property type="project" value="TreeGrafter"/>
</dbReference>
<evidence type="ECO:0000256" key="1">
    <source>
        <dbReference type="ARBA" id="ARBA00004123"/>
    </source>
</evidence>
<evidence type="ECO:0000313" key="6">
    <source>
        <dbReference type="Proteomes" id="UP000594263"/>
    </source>
</evidence>
<evidence type="ECO:0000256" key="3">
    <source>
        <dbReference type="SAM" id="MobiDB-lite"/>
    </source>
</evidence>
<feature type="domain" description="Transcription factor CBF/NF-Y/archaeal histone" evidence="4">
    <location>
        <begin position="136"/>
        <end position="199"/>
    </location>
</feature>
<proteinExistence type="predicted"/>
<dbReference type="GO" id="GO:0000976">
    <property type="term" value="F:transcription cis-regulatory region binding"/>
    <property type="evidence" value="ECO:0007669"/>
    <property type="project" value="TreeGrafter"/>
</dbReference>
<dbReference type="AlphaFoldDB" id="A0A7N1A703"/>
<dbReference type="Pfam" id="PF00808">
    <property type="entry name" value="CBFD_NFYB_HMF"/>
    <property type="match status" value="1"/>
</dbReference>
<dbReference type="InterPro" id="IPR003958">
    <property type="entry name" value="CBFA_NFYB_domain"/>
</dbReference>
<comment type="subcellular location">
    <subcellularLocation>
        <location evidence="1">Nucleus</location>
    </subcellularLocation>
</comment>
<feature type="compositionally biased region" description="Basic residues" evidence="3">
    <location>
        <begin position="117"/>
        <end position="126"/>
    </location>
</feature>
<organism evidence="5 6">
    <name type="scientific">Kalanchoe fedtschenkoi</name>
    <name type="common">Lavender scallops</name>
    <name type="synonym">South American air plant</name>
    <dbReference type="NCBI Taxonomy" id="63787"/>
    <lineage>
        <taxon>Eukaryota</taxon>
        <taxon>Viridiplantae</taxon>
        <taxon>Streptophyta</taxon>
        <taxon>Embryophyta</taxon>
        <taxon>Tracheophyta</taxon>
        <taxon>Spermatophyta</taxon>
        <taxon>Magnoliopsida</taxon>
        <taxon>eudicotyledons</taxon>
        <taxon>Gunneridae</taxon>
        <taxon>Pentapetalae</taxon>
        <taxon>Saxifragales</taxon>
        <taxon>Crassulaceae</taxon>
        <taxon>Kalanchoe</taxon>
    </lineage>
</organism>
<dbReference type="PANTHER" id="PTHR10252:SF93">
    <property type="entry name" value="DNA POLYMERASE II SUBUNIT B3-1"/>
    <property type="match status" value="1"/>
</dbReference>